<evidence type="ECO:0000313" key="2">
    <source>
        <dbReference type="Proteomes" id="UP001443914"/>
    </source>
</evidence>
<gene>
    <name evidence="1" type="ORF">RND81_02G228300</name>
</gene>
<accession>A0AAW1MP03</accession>
<dbReference type="AlphaFoldDB" id="A0AAW1MP03"/>
<dbReference type="PANTHER" id="PTHR33710">
    <property type="entry name" value="BNAC02G09200D PROTEIN"/>
    <property type="match status" value="1"/>
</dbReference>
<dbReference type="EMBL" id="JBDFQZ010000002">
    <property type="protein sequence ID" value="KAK9750883.1"/>
    <property type="molecule type" value="Genomic_DNA"/>
</dbReference>
<comment type="caution">
    <text evidence="1">The sequence shown here is derived from an EMBL/GenBank/DDBJ whole genome shotgun (WGS) entry which is preliminary data.</text>
</comment>
<name>A0AAW1MP03_SAPOF</name>
<dbReference type="Proteomes" id="UP001443914">
    <property type="component" value="Unassembled WGS sequence"/>
</dbReference>
<proteinExistence type="predicted"/>
<dbReference type="Gene3D" id="3.60.10.10">
    <property type="entry name" value="Endonuclease/exonuclease/phosphatase"/>
    <property type="match status" value="1"/>
</dbReference>
<dbReference type="SUPFAM" id="SSF56219">
    <property type="entry name" value="DNase I-like"/>
    <property type="match status" value="1"/>
</dbReference>
<reference evidence="1" key="1">
    <citation type="submission" date="2024-03" db="EMBL/GenBank/DDBJ databases">
        <title>WGS assembly of Saponaria officinalis var. Norfolk2.</title>
        <authorList>
            <person name="Jenkins J."/>
            <person name="Shu S."/>
            <person name="Grimwood J."/>
            <person name="Barry K."/>
            <person name="Goodstein D."/>
            <person name="Schmutz J."/>
            <person name="Leebens-Mack J."/>
            <person name="Osbourn A."/>
        </authorList>
    </citation>
    <scope>NUCLEOTIDE SEQUENCE [LARGE SCALE GENOMIC DNA]</scope>
    <source>
        <strain evidence="1">JIC</strain>
    </source>
</reference>
<keyword evidence="2" id="KW-1185">Reference proteome</keyword>
<sequence>MDFDVVFDDIQWRVTGFYGWPLIQDRHLSWQQLRILAAQSTSPWLCVGDYNEILYSNEMKGGTRAQWQMNNFRDAANDCGIRDLPCEGYEFTYDNGQDGEANRQSRIDRAMGTEDWLNMFPYSKLVHLDREWSDHAPLKVLFDSRKVDNELHPRKFRFEHIWVGEDGCEEAIRGVWNLNGGDLLATINRCGKELLRWKGVSIGKILRELNKKRKRLKILNEGPRDAVLVRERRNLVQDISKLRCQEEKFWRQRSRTLWLKDGDKNTKFFHRKAGQRRQKNQITKIVDEEGRIHEGTRDIKDVAVKYFEGMFATSDPTSFDDLLLWGC</sequence>
<organism evidence="1 2">
    <name type="scientific">Saponaria officinalis</name>
    <name type="common">Common soapwort</name>
    <name type="synonym">Lychnis saponaria</name>
    <dbReference type="NCBI Taxonomy" id="3572"/>
    <lineage>
        <taxon>Eukaryota</taxon>
        <taxon>Viridiplantae</taxon>
        <taxon>Streptophyta</taxon>
        <taxon>Embryophyta</taxon>
        <taxon>Tracheophyta</taxon>
        <taxon>Spermatophyta</taxon>
        <taxon>Magnoliopsida</taxon>
        <taxon>eudicotyledons</taxon>
        <taxon>Gunneridae</taxon>
        <taxon>Pentapetalae</taxon>
        <taxon>Caryophyllales</taxon>
        <taxon>Caryophyllaceae</taxon>
        <taxon>Caryophylleae</taxon>
        <taxon>Saponaria</taxon>
    </lineage>
</organism>
<protein>
    <submittedName>
        <fullName evidence="1">Uncharacterized protein</fullName>
    </submittedName>
</protein>
<evidence type="ECO:0000313" key="1">
    <source>
        <dbReference type="EMBL" id="KAK9750883.1"/>
    </source>
</evidence>
<dbReference type="InterPro" id="IPR036691">
    <property type="entry name" value="Endo/exonu/phosph_ase_sf"/>
</dbReference>
<dbReference type="PANTHER" id="PTHR33710:SF71">
    <property type="entry name" value="ENDONUCLEASE_EXONUCLEASE_PHOSPHATASE DOMAIN-CONTAINING PROTEIN"/>
    <property type="match status" value="1"/>
</dbReference>